<evidence type="ECO:0000313" key="5">
    <source>
        <dbReference type="EMBL" id="MBT1699705.1"/>
    </source>
</evidence>
<keyword evidence="3" id="KW-0325">Glycoprotein</keyword>
<keyword evidence="2" id="KW-0677">Repeat</keyword>
<evidence type="ECO:0000256" key="2">
    <source>
        <dbReference type="ARBA" id="ARBA00022737"/>
    </source>
</evidence>
<name>A0AAP2DNM2_9BACT</name>
<dbReference type="Pfam" id="PF13517">
    <property type="entry name" value="FG-GAP_3"/>
    <property type="match status" value="5"/>
</dbReference>
<dbReference type="PROSITE" id="PS51257">
    <property type="entry name" value="PROKAR_LIPOPROTEIN"/>
    <property type="match status" value="1"/>
</dbReference>
<dbReference type="InterPro" id="IPR013519">
    <property type="entry name" value="Int_alpha_beta-p"/>
</dbReference>
<reference evidence="5 6" key="1">
    <citation type="submission" date="2021-05" db="EMBL/GenBank/DDBJ databases">
        <title>A Polyphasic approach of four new species of the genus Ohtaekwangia: Ohtaekwangia histidinii sp. nov., Ohtaekwangia cretensis sp. nov., Ohtaekwangia indiensis sp. nov., Ohtaekwangia reichenbachii sp. nov. from diverse environment.</title>
        <authorList>
            <person name="Octaviana S."/>
        </authorList>
    </citation>
    <scope>NUCLEOTIDE SEQUENCE [LARGE SCALE GENOMIC DNA]</scope>
    <source>
        <strain evidence="5 6">PWU4</strain>
    </source>
</reference>
<keyword evidence="5" id="KW-0401">Integrin</keyword>
<dbReference type="InterPro" id="IPR011519">
    <property type="entry name" value="UnbV_ASPIC"/>
</dbReference>
<dbReference type="PROSITE" id="PS51470">
    <property type="entry name" value="FG_GAP"/>
    <property type="match status" value="1"/>
</dbReference>
<dbReference type="Pfam" id="PF07593">
    <property type="entry name" value="UnbV_ASPIC"/>
    <property type="match status" value="1"/>
</dbReference>
<feature type="domain" description="ASPIC/UnbV" evidence="4">
    <location>
        <begin position="529"/>
        <end position="596"/>
    </location>
</feature>
<dbReference type="AlphaFoldDB" id="A0AAP2DNM2"/>
<evidence type="ECO:0000256" key="1">
    <source>
        <dbReference type="ARBA" id="ARBA00022729"/>
    </source>
</evidence>
<gene>
    <name evidence="5" type="ORF">KK083_22650</name>
</gene>
<evidence type="ECO:0000259" key="4">
    <source>
        <dbReference type="Pfam" id="PF07593"/>
    </source>
</evidence>
<sequence>MTNYKFICCATVSALLFAGCKEKPTRFQLMPSSHTGVHFNNLISESDTLNILQFEYLYNGAGVGAGDFNNDGLTDLFFAGNMVSSRLYLNRGDLRFEDITAPAGVETKLWCTGVALSDVNQDGLLDIYVSTIHPRENGKSPNLLFLNKGAGSNGIPVFEEVAAKTGLADSSYSTQATFLDYDLDGDLDVYLLNNSLENYTRNTPIGQHTDGQGKSQDKLYRCEGISADGLPRYKDVSAEAGITTEGWGLGVIVNDLNKDGYPDVYAANDFLSNDHLYINNRNGTFTNNIASCLKHQEYNGMGMDAADINNDGFNDIMVTDMMPEDNLRQKTMFGNIGYDKFMLNLRKGYQPQYVRNVLQLNNGNGTFSDIGYLAGIYATDWSWSGLFADFDNDGYRDLLITNGYPKDVTDLDFVVYSRESSLFGTDKARLKKAIAAVNALEGVKKSNFIFRNNGDLTFTNQAAAWGMDQPSYSNGAAYADFDNDGDLDVVMNNINGEAFVYRNTTHNEADAGHHFLRINLAGNKGNLQGLGARITLYAGDKIFFAEHQLQRGYKSSVESKEHFGLGKVSKIDSLKIEWQSGKVQVLKDLSVNREITLEEQNAASPVPVKATHQATLLEEVHQQRKVSYKPSGDEDFVDFKQGQALLPQKYTQLGPAVAAGDVNGDGYDDFIVGAPKRRAAAVFFQQSDGTFKTDSLPAKIQEDLGLLLFDADGDADLDLYCVSGSAEFGRDAQNYQHRFYRNNGKGKFTPDVASIPAIRSSGSCAVACDFDKDGDLDLFIGGRVVPLRYPESPESYLLQNDGTGNFTDITPDNLKKTGMVTSALWTDFDNDGWSDLVIAGEWMPITFYKNRQGTLEHFQPASPAAQSTVGWWNSLASGDFDNDGDTDYLAGNLGLNSLYKASEKEPVCLYAKDFDENGSLDPILCRYIGGKEYITHPRETLTEQMVSLRRVLTRYALYGKSTFAEIFPAAKVEGALILKGTRFASSYIENRGNGNFEFKTLPVEAQLSPVFGIAAADVNADGNLDVLLVGNSYSTEPLTGYYDAGIGACLQGDGKGNFTAVHVNKSGFFVDRDAKGLAMIKLQDKIGWITTANRDSVKIFEPSAAQIETTVVKLLPNDVSAELTFANGKKRKQEFYYGQSYLSQSSRVLEVPKGVVEVIIVDGKGTRRKIEL</sequence>
<dbReference type="SMART" id="SM00191">
    <property type="entry name" value="Int_alpha"/>
    <property type="match status" value="2"/>
</dbReference>
<dbReference type="Proteomes" id="UP001319200">
    <property type="component" value="Unassembled WGS sequence"/>
</dbReference>
<organism evidence="5 6">
    <name type="scientific">Chryseosolibacter histidini</name>
    <dbReference type="NCBI Taxonomy" id="2782349"/>
    <lineage>
        <taxon>Bacteria</taxon>
        <taxon>Pseudomonadati</taxon>
        <taxon>Bacteroidota</taxon>
        <taxon>Cytophagia</taxon>
        <taxon>Cytophagales</taxon>
        <taxon>Chryseotaleaceae</taxon>
        <taxon>Chryseosolibacter</taxon>
    </lineage>
</organism>
<dbReference type="PANTHER" id="PTHR46580">
    <property type="entry name" value="SENSOR KINASE-RELATED"/>
    <property type="match status" value="1"/>
</dbReference>
<keyword evidence="6" id="KW-1185">Reference proteome</keyword>
<dbReference type="PANTHER" id="PTHR46580:SF4">
    <property type="entry name" value="ATP_GTP-BINDING PROTEIN"/>
    <property type="match status" value="1"/>
</dbReference>
<dbReference type="EMBL" id="JAHESF010000028">
    <property type="protein sequence ID" value="MBT1699705.1"/>
    <property type="molecule type" value="Genomic_DNA"/>
</dbReference>
<accession>A0AAP2DNM2</accession>
<dbReference type="InterPro" id="IPR028994">
    <property type="entry name" value="Integrin_alpha_N"/>
</dbReference>
<comment type="caution">
    <text evidence="5">The sequence shown here is derived from an EMBL/GenBank/DDBJ whole genome shotgun (WGS) entry which is preliminary data.</text>
</comment>
<dbReference type="GO" id="GO:0007229">
    <property type="term" value="P:integrin-mediated signaling pathway"/>
    <property type="evidence" value="ECO:0007669"/>
    <property type="project" value="UniProtKB-KW"/>
</dbReference>
<proteinExistence type="predicted"/>
<dbReference type="Gene3D" id="2.130.10.130">
    <property type="entry name" value="Integrin alpha, N-terminal"/>
    <property type="match status" value="4"/>
</dbReference>
<dbReference type="RefSeq" id="WP_254167826.1">
    <property type="nucleotide sequence ID" value="NZ_JAHESF010000028.1"/>
</dbReference>
<evidence type="ECO:0000256" key="3">
    <source>
        <dbReference type="ARBA" id="ARBA00023180"/>
    </source>
</evidence>
<protein>
    <submittedName>
        <fullName evidence="5">Integrin alpha</fullName>
    </submittedName>
</protein>
<evidence type="ECO:0000313" key="6">
    <source>
        <dbReference type="Proteomes" id="UP001319200"/>
    </source>
</evidence>
<dbReference type="InterPro" id="IPR013517">
    <property type="entry name" value="FG-GAP"/>
</dbReference>
<dbReference type="Pfam" id="PF01839">
    <property type="entry name" value="FG-GAP"/>
    <property type="match status" value="1"/>
</dbReference>
<dbReference type="SUPFAM" id="SSF69318">
    <property type="entry name" value="Integrin alpha N-terminal domain"/>
    <property type="match status" value="3"/>
</dbReference>
<keyword evidence="1" id="KW-0732">Signal</keyword>